<keyword evidence="2" id="KW-1185">Reference proteome</keyword>
<dbReference type="Proteomes" id="UP001227268">
    <property type="component" value="Unassembled WGS sequence"/>
</dbReference>
<evidence type="ECO:0000313" key="1">
    <source>
        <dbReference type="EMBL" id="KAJ9102564.1"/>
    </source>
</evidence>
<dbReference type="EMBL" id="JASBWT010000008">
    <property type="protein sequence ID" value="KAJ9102564.1"/>
    <property type="molecule type" value="Genomic_DNA"/>
</dbReference>
<proteinExistence type="predicted"/>
<protein>
    <submittedName>
        <fullName evidence="1">Uncharacterized protein</fullName>
    </submittedName>
</protein>
<accession>A0ACC2VT31</accession>
<sequence>MASSQPLFDATIEPDEDPVRNTSSNQFPAGNIGSSGASRSQTQPVTLTPGPAPTGIASTSGNAEMGISGILRSSSHPMVLACLYIFRSAALAVYVLCGLFTDNYVLSIVIVVVLLSLDFWNVRNVAGRTLVGLRYWNEVDEEGESSWVFECRDDVLDAKRQWANSVSSSAFGIPGLGGIGGQLIGGAIRSGLGRVFA</sequence>
<evidence type="ECO:0000313" key="2">
    <source>
        <dbReference type="Proteomes" id="UP001227268"/>
    </source>
</evidence>
<name>A0ACC2VT31_9TREE</name>
<gene>
    <name evidence="1" type="ORF">QFC21_002965</name>
</gene>
<organism evidence="1 2">
    <name type="scientific">Naganishia friedmannii</name>
    <dbReference type="NCBI Taxonomy" id="89922"/>
    <lineage>
        <taxon>Eukaryota</taxon>
        <taxon>Fungi</taxon>
        <taxon>Dikarya</taxon>
        <taxon>Basidiomycota</taxon>
        <taxon>Agaricomycotina</taxon>
        <taxon>Tremellomycetes</taxon>
        <taxon>Filobasidiales</taxon>
        <taxon>Filobasidiaceae</taxon>
        <taxon>Naganishia</taxon>
    </lineage>
</organism>
<comment type="caution">
    <text evidence="1">The sequence shown here is derived from an EMBL/GenBank/DDBJ whole genome shotgun (WGS) entry which is preliminary data.</text>
</comment>
<reference evidence="1" key="1">
    <citation type="submission" date="2023-04" db="EMBL/GenBank/DDBJ databases">
        <title>Draft Genome sequencing of Naganishia species isolated from polar environments using Oxford Nanopore Technology.</title>
        <authorList>
            <person name="Leo P."/>
            <person name="Venkateswaran K."/>
        </authorList>
    </citation>
    <scope>NUCLEOTIDE SEQUENCE</scope>
    <source>
        <strain evidence="1">MNA-CCFEE 5423</strain>
    </source>
</reference>